<accession>A0A402CVS3</accession>
<dbReference type="NCBIfam" id="TIGR02532">
    <property type="entry name" value="IV_pilin_GFxxxE"/>
    <property type="match status" value="1"/>
</dbReference>
<name>A0A402CVS3_9BACT</name>
<keyword evidence="2" id="KW-1185">Reference proteome</keyword>
<dbReference type="InterPro" id="IPR027558">
    <property type="entry name" value="Pre_pil_HX9DG_C"/>
</dbReference>
<dbReference type="SUPFAM" id="SSF54523">
    <property type="entry name" value="Pili subunits"/>
    <property type="match status" value="1"/>
</dbReference>
<dbReference type="KEGG" id="ccot:CCAX7_25470"/>
<gene>
    <name evidence="1" type="ORF">CCAX7_25470</name>
</gene>
<evidence type="ECO:0000313" key="2">
    <source>
        <dbReference type="Proteomes" id="UP000287394"/>
    </source>
</evidence>
<dbReference type="InterPro" id="IPR012902">
    <property type="entry name" value="N_methyl_site"/>
</dbReference>
<dbReference type="InterPro" id="IPR011453">
    <property type="entry name" value="DUF1559"/>
</dbReference>
<dbReference type="InterPro" id="IPR045584">
    <property type="entry name" value="Pilin-like"/>
</dbReference>
<dbReference type="PANTHER" id="PTHR30093">
    <property type="entry name" value="GENERAL SECRETION PATHWAY PROTEIN G"/>
    <property type="match status" value="1"/>
</dbReference>
<dbReference type="Gene3D" id="3.30.700.10">
    <property type="entry name" value="Glycoprotein, Type 4 Pilin"/>
    <property type="match status" value="1"/>
</dbReference>
<dbReference type="AlphaFoldDB" id="A0A402CVS3"/>
<dbReference type="EMBL" id="AP025739">
    <property type="protein sequence ID" value="BDI30496.1"/>
    <property type="molecule type" value="Genomic_DNA"/>
</dbReference>
<dbReference type="NCBIfam" id="TIGR04294">
    <property type="entry name" value="pre_pil_HX9DG"/>
    <property type="match status" value="1"/>
</dbReference>
<proteinExistence type="predicted"/>
<sequence>MKNYRAIAGSHRSAFTLIELLVVIAIIAILAAILFPVFAKAREKARQTSCASNMKQLGLAVMQYVQDSDETYPSAWGSDVCTQTWRQMVYNYVKSADVYRCPSNPAGKDAAWDPAAGNGCTARVYPQIWQSYSANSNSVNGLNQNAPFANGNSPIALATIQAPAQVILLTEALAPYPDASINNTGVQLFAGHTQQTNLLFCDGHVKSMRLSQTINETDGGGSRTNLWSIDNTPLSGGNFSNAQTVINNAYGVK</sequence>
<evidence type="ECO:0000313" key="1">
    <source>
        <dbReference type="EMBL" id="BDI30496.1"/>
    </source>
</evidence>
<protein>
    <submittedName>
        <fullName evidence="1">Uncharacterized protein</fullName>
    </submittedName>
</protein>
<reference evidence="1 2" key="1">
    <citation type="journal article" date="2019" name="Int. J. Syst. Evol. Microbiol.">
        <title>Capsulimonas corticalis gen. nov., sp. nov., an aerobic capsulated bacterium, of a novel bacterial order, Capsulimonadales ord. nov., of the class Armatimonadia of the phylum Armatimonadetes.</title>
        <authorList>
            <person name="Li J."/>
            <person name="Kudo C."/>
            <person name="Tonouchi A."/>
        </authorList>
    </citation>
    <scope>NUCLEOTIDE SEQUENCE [LARGE SCALE GENOMIC DNA]</scope>
    <source>
        <strain evidence="1 2">AX-7</strain>
    </source>
</reference>
<organism evidence="1 2">
    <name type="scientific">Capsulimonas corticalis</name>
    <dbReference type="NCBI Taxonomy" id="2219043"/>
    <lineage>
        <taxon>Bacteria</taxon>
        <taxon>Bacillati</taxon>
        <taxon>Armatimonadota</taxon>
        <taxon>Armatimonadia</taxon>
        <taxon>Capsulimonadales</taxon>
        <taxon>Capsulimonadaceae</taxon>
        <taxon>Capsulimonas</taxon>
    </lineage>
</organism>
<dbReference type="Proteomes" id="UP000287394">
    <property type="component" value="Chromosome"/>
</dbReference>
<dbReference type="Pfam" id="PF07596">
    <property type="entry name" value="SBP_bac_10"/>
    <property type="match status" value="1"/>
</dbReference>
<dbReference type="RefSeq" id="WP_165864198.1">
    <property type="nucleotide sequence ID" value="NZ_AP025739.1"/>
</dbReference>
<dbReference type="Pfam" id="PF07963">
    <property type="entry name" value="N_methyl"/>
    <property type="match status" value="1"/>
</dbReference>